<sequence length="154" mass="16999">MIASDRRNITAQAEEENSICTQEVTRAVPSSLRHFELHPHGQPRQLNERFLAVTALGFCGPDNIRLPLFLRPIRNPLGTINPRSSDHQGARSVRRSGVGARPEYPELSVPVPSQSSPRCDIGVDGEGSEARTRPSRDSLKCQARVSHDDERPAS</sequence>
<organism evidence="2 3">
    <name type="scientific">Amniculicola lignicola CBS 123094</name>
    <dbReference type="NCBI Taxonomy" id="1392246"/>
    <lineage>
        <taxon>Eukaryota</taxon>
        <taxon>Fungi</taxon>
        <taxon>Dikarya</taxon>
        <taxon>Ascomycota</taxon>
        <taxon>Pezizomycotina</taxon>
        <taxon>Dothideomycetes</taxon>
        <taxon>Pleosporomycetidae</taxon>
        <taxon>Pleosporales</taxon>
        <taxon>Amniculicolaceae</taxon>
        <taxon>Amniculicola</taxon>
    </lineage>
</organism>
<dbReference type="Proteomes" id="UP000799779">
    <property type="component" value="Unassembled WGS sequence"/>
</dbReference>
<protein>
    <submittedName>
        <fullName evidence="2">Uncharacterized protein</fullName>
    </submittedName>
</protein>
<gene>
    <name evidence="2" type="ORF">P154DRAFT_109182</name>
</gene>
<keyword evidence="3" id="KW-1185">Reference proteome</keyword>
<proteinExistence type="predicted"/>
<evidence type="ECO:0000313" key="3">
    <source>
        <dbReference type="Proteomes" id="UP000799779"/>
    </source>
</evidence>
<reference evidence="2" key="1">
    <citation type="journal article" date="2020" name="Stud. Mycol.">
        <title>101 Dothideomycetes genomes: a test case for predicting lifestyles and emergence of pathogens.</title>
        <authorList>
            <person name="Haridas S."/>
            <person name="Albert R."/>
            <person name="Binder M."/>
            <person name="Bloem J."/>
            <person name="Labutti K."/>
            <person name="Salamov A."/>
            <person name="Andreopoulos B."/>
            <person name="Baker S."/>
            <person name="Barry K."/>
            <person name="Bills G."/>
            <person name="Bluhm B."/>
            <person name="Cannon C."/>
            <person name="Castanera R."/>
            <person name="Culley D."/>
            <person name="Daum C."/>
            <person name="Ezra D."/>
            <person name="Gonzalez J."/>
            <person name="Henrissat B."/>
            <person name="Kuo A."/>
            <person name="Liang C."/>
            <person name="Lipzen A."/>
            <person name="Lutzoni F."/>
            <person name="Magnuson J."/>
            <person name="Mondo S."/>
            <person name="Nolan M."/>
            <person name="Ohm R."/>
            <person name="Pangilinan J."/>
            <person name="Park H.-J."/>
            <person name="Ramirez L."/>
            <person name="Alfaro M."/>
            <person name="Sun H."/>
            <person name="Tritt A."/>
            <person name="Yoshinaga Y."/>
            <person name="Zwiers L.-H."/>
            <person name="Turgeon B."/>
            <person name="Goodwin S."/>
            <person name="Spatafora J."/>
            <person name="Crous P."/>
            <person name="Grigoriev I."/>
        </authorList>
    </citation>
    <scope>NUCLEOTIDE SEQUENCE</scope>
    <source>
        <strain evidence="2">CBS 123094</strain>
    </source>
</reference>
<feature type="region of interest" description="Disordered" evidence="1">
    <location>
        <begin position="75"/>
        <end position="154"/>
    </location>
</feature>
<accession>A0A6A5WMF1</accession>
<evidence type="ECO:0000313" key="2">
    <source>
        <dbReference type="EMBL" id="KAF2003033.1"/>
    </source>
</evidence>
<name>A0A6A5WMF1_9PLEO</name>
<dbReference type="EMBL" id="ML977574">
    <property type="protein sequence ID" value="KAF2003033.1"/>
    <property type="molecule type" value="Genomic_DNA"/>
</dbReference>
<evidence type="ECO:0000256" key="1">
    <source>
        <dbReference type="SAM" id="MobiDB-lite"/>
    </source>
</evidence>
<feature type="compositionally biased region" description="Basic and acidic residues" evidence="1">
    <location>
        <begin position="128"/>
        <end position="154"/>
    </location>
</feature>
<dbReference type="AlphaFoldDB" id="A0A6A5WMF1"/>